<dbReference type="AlphaFoldDB" id="A0A382RCS1"/>
<protein>
    <recommendedName>
        <fullName evidence="2">Rieske domain-containing protein</fullName>
    </recommendedName>
</protein>
<dbReference type="EMBL" id="UINC01120451">
    <property type="protein sequence ID" value="SVC94947.1"/>
    <property type="molecule type" value="Genomic_DNA"/>
</dbReference>
<reference evidence="1" key="1">
    <citation type="submission" date="2018-05" db="EMBL/GenBank/DDBJ databases">
        <authorList>
            <person name="Lanie J.A."/>
            <person name="Ng W.-L."/>
            <person name="Kazmierczak K.M."/>
            <person name="Andrzejewski T.M."/>
            <person name="Davidsen T.M."/>
            <person name="Wayne K.J."/>
            <person name="Tettelin H."/>
            <person name="Glass J.I."/>
            <person name="Rusch D."/>
            <person name="Podicherti R."/>
            <person name="Tsui H.-C.T."/>
            <person name="Winkler M.E."/>
        </authorList>
    </citation>
    <scope>NUCLEOTIDE SEQUENCE</scope>
</reference>
<dbReference type="Gene3D" id="2.102.10.10">
    <property type="entry name" value="Rieske [2Fe-2S] iron-sulphur domain"/>
    <property type="match status" value="1"/>
</dbReference>
<gene>
    <name evidence="1" type="ORF">METZ01_LOCUS347801</name>
</gene>
<proteinExistence type="predicted"/>
<evidence type="ECO:0008006" key="2">
    <source>
        <dbReference type="Google" id="ProtNLM"/>
    </source>
</evidence>
<dbReference type="GO" id="GO:0051537">
    <property type="term" value="F:2 iron, 2 sulfur cluster binding"/>
    <property type="evidence" value="ECO:0007669"/>
    <property type="project" value="InterPro"/>
</dbReference>
<evidence type="ECO:0000313" key="1">
    <source>
        <dbReference type="EMBL" id="SVC94947.1"/>
    </source>
</evidence>
<organism evidence="1">
    <name type="scientific">marine metagenome</name>
    <dbReference type="NCBI Taxonomy" id="408172"/>
    <lineage>
        <taxon>unclassified sequences</taxon>
        <taxon>metagenomes</taxon>
        <taxon>ecological metagenomes</taxon>
    </lineage>
</organism>
<dbReference type="InterPro" id="IPR036922">
    <property type="entry name" value="Rieske_2Fe-2S_sf"/>
</dbReference>
<name>A0A382RCS1_9ZZZZ</name>
<accession>A0A382RCS1</accession>
<dbReference type="PROSITE" id="PS51257">
    <property type="entry name" value="PROKAR_LIPOPROTEIN"/>
    <property type="match status" value="1"/>
</dbReference>
<sequence length="138" mass="15635">MTRIILFLLGLFLTFSCQKSNDYIQDVLINVNINLSLPEYSNLQAVGNYMFINNEGVKGIIIYHQYFDAYMTYDRSCTYQSSLNCAKIDSINSSIAICNCCNSKFLLNQNGETIDGPALLSLKQYQNTLSGDLLHIYN</sequence>
<dbReference type="SUPFAM" id="SSF50022">
    <property type="entry name" value="ISP domain"/>
    <property type="match status" value="1"/>
</dbReference>